<feature type="transmembrane region" description="Helical" evidence="11">
    <location>
        <begin position="332"/>
        <end position="352"/>
    </location>
</feature>
<dbReference type="Gene3D" id="3.80.10.10">
    <property type="entry name" value="Ribonuclease Inhibitor"/>
    <property type="match status" value="2"/>
</dbReference>
<dbReference type="GO" id="GO:0016020">
    <property type="term" value="C:membrane"/>
    <property type="evidence" value="ECO:0007669"/>
    <property type="project" value="UniProtKB-SubCell"/>
</dbReference>
<feature type="domain" description="Leucine-rich repeat-containing N-terminal plant-type" evidence="13">
    <location>
        <begin position="32"/>
        <end position="75"/>
    </location>
</feature>
<dbReference type="OrthoDB" id="1394818at2759"/>
<evidence type="ECO:0000313" key="14">
    <source>
        <dbReference type="EMBL" id="KAH1123382.1"/>
    </source>
</evidence>
<proteinExistence type="inferred from homology"/>
<protein>
    <recommendedName>
        <fullName evidence="13">Leucine-rich repeat-containing N-terminal plant-type domain-containing protein</fullName>
    </recommendedName>
</protein>
<evidence type="ECO:0000256" key="8">
    <source>
        <dbReference type="ARBA" id="ARBA00023136"/>
    </source>
</evidence>
<keyword evidence="3" id="KW-0433">Leucine-rich repeat</keyword>
<evidence type="ECO:0000256" key="10">
    <source>
        <dbReference type="ARBA" id="ARBA00023180"/>
    </source>
</evidence>
<keyword evidence="10" id="KW-0325">Glycoprotein</keyword>
<evidence type="ECO:0000256" key="3">
    <source>
        <dbReference type="ARBA" id="ARBA00022614"/>
    </source>
</evidence>
<evidence type="ECO:0000256" key="6">
    <source>
        <dbReference type="ARBA" id="ARBA00022737"/>
    </source>
</evidence>
<feature type="chain" id="PRO_5038517543" description="Leucine-rich repeat-containing N-terminal plant-type domain-containing protein" evidence="12">
    <location>
        <begin position="21"/>
        <end position="393"/>
    </location>
</feature>
<evidence type="ECO:0000256" key="1">
    <source>
        <dbReference type="ARBA" id="ARBA00004479"/>
    </source>
</evidence>
<keyword evidence="5 12" id="KW-0732">Signal</keyword>
<comment type="subcellular location">
    <subcellularLocation>
        <location evidence="1">Membrane</location>
        <topology evidence="1">Single-pass type I membrane protein</topology>
    </subcellularLocation>
</comment>
<evidence type="ECO:0000256" key="11">
    <source>
        <dbReference type="SAM" id="Phobius"/>
    </source>
</evidence>
<feature type="signal peptide" evidence="12">
    <location>
        <begin position="1"/>
        <end position="20"/>
    </location>
</feature>
<evidence type="ECO:0000256" key="4">
    <source>
        <dbReference type="ARBA" id="ARBA00022692"/>
    </source>
</evidence>
<dbReference type="Pfam" id="PF08263">
    <property type="entry name" value="LRRNT_2"/>
    <property type="match status" value="1"/>
</dbReference>
<evidence type="ECO:0000313" key="15">
    <source>
        <dbReference type="Proteomes" id="UP000828251"/>
    </source>
</evidence>
<dbReference type="EMBL" id="JAIQCV010000002">
    <property type="protein sequence ID" value="KAH1123382.1"/>
    <property type="molecule type" value="Genomic_DNA"/>
</dbReference>
<dbReference type="InterPro" id="IPR046956">
    <property type="entry name" value="RLP23-like"/>
</dbReference>
<organism evidence="14 15">
    <name type="scientific">Gossypium stocksii</name>
    <dbReference type="NCBI Taxonomy" id="47602"/>
    <lineage>
        <taxon>Eukaryota</taxon>
        <taxon>Viridiplantae</taxon>
        <taxon>Streptophyta</taxon>
        <taxon>Embryophyta</taxon>
        <taxon>Tracheophyta</taxon>
        <taxon>Spermatophyta</taxon>
        <taxon>Magnoliopsida</taxon>
        <taxon>eudicotyledons</taxon>
        <taxon>Gunneridae</taxon>
        <taxon>Pentapetalae</taxon>
        <taxon>rosids</taxon>
        <taxon>malvids</taxon>
        <taxon>Malvales</taxon>
        <taxon>Malvaceae</taxon>
        <taxon>Malvoideae</taxon>
        <taxon>Gossypium</taxon>
    </lineage>
</organism>
<comment type="caution">
    <text evidence="14">The sequence shown here is derived from an EMBL/GenBank/DDBJ whole genome shotgun (WGS) entry which is preliminary data.</text>
</comment>
<evidence type="ECO:0000259" key="13">
    <source>
        <dbReference type="Pfam" id="PF08263"/>
    </source>
</evidence>
<keyword evidence="15" id="KW-1185">Reference proteome</keyword>
<dbReference type="SUPFAM" id="SSF52058">
    <property type="entry name" value="L domain-like"/>
    <property type="match status" value="1"/>
</dbReference>
<evidence type="ECO:0000256" key="7">
    <source>
        <dbReference type="ARBA" id="ARBA00022989"/>
    </source>
</evidence>
<keyword evidence="7 11" id="KW-1133">Transmembrane helix</keyword>
<gene>
    <name evidence="14" type="ORF">J1N35_006542</name>
</gene>
<dbReference type="FunFam" id="3.80.10.10:FF:000111">
    <property type="entry name" value="LRR receptor-like serine/threonine-protein kinase ERECTA"/>
    <property type="match status" value="1"/>
</dbReference>
<dbReference type="PANTHER" id="PTHR48061:SF20">
    <property type="entry name" value="LEUCINE-RICH REPEAT RECEPTOR PROTEIN KINASE MSP1-LIKE"/>
    <property type="match status" value="1"/>
</dbReference>
<reference evidence="14 15" key="1">
    <citation type="journal article" date="2021" name="Plant Biotechnol. J.">
        <title>Multi-omics assisted identification of the key and species-specific regulatory components of drought-tolerant mechanisms in Gossypium stocksii.</title>
        <authorList>
            <person name="Yu D."/>
            <person name="Ke L."/>
            <person name="Zhang D."/>
            <person name="Wu Y."/>
            <person name="Sun Y."/>
            <person name="Mei J."/>
            <person name="Sun J."/>
            <person name="Sun Y."/>
        </authorList>
    </citation>
    <scope>NUCLEOTIDE SEQUENCE [LARGE SCALE GENOMIC DNA]</scope>
    <source>
        <strain evidence="15">cv. E1</strain>
        <tissue evidence="14">Leaf</tissue>
    </source>
</reference>
<keyword evidence="4 11" id="KW-0812">Transmembrane</keyword>
<dbReference type="InterPro" id="IPR001611">
    <property type="entry name" value="Leu-rich_rpt"/>
</dbReference>
<evidence type="ECO:0000256" key="9">
    <source>
        <dbReference type="ARBA" id="ARBA00023170"/>
    </source>
</evidence>
<dbReference type="PANTHER" id="PTHR48061">
    <property type="entry name" value="LEUCINE-RICH REPEAT RECEPTOR PROTEIN KINASE EMS1-LIKE-RELATED"/>
    <property type="match status" value="1"/>
</dbReference>
<evidence type="ECO:0000256" key="12">
    <source>
        <dbReference type="SAM" id="SignalP"/>
    </source>
</evidence>
<keyword evidence="6" id="KW-0677">Repeat</keyword>
<dbReference type="Pfam" id="PF13855">
    <property type="entry name" value="LRR_8"/>
    <property type="match status" value="2"/>
</dbReference>
<keyword evidence="8 11" id="KW-0472">Membrane</keyword>
<dbReference type="AlphaFoldDB" id="A0A9D3WGP2"/>
<evidence type="ECO:0000256" key="2">
    <source>
        <dbReference type="ARBA" id="ARBA00009592"/>
    </source>
</evidence>
<keyword evidence="9" id="KW-0675">Receptor</keyword>
<dbReference type="Proteomes" id="UP000828251">
    <property type="component" value="Unassembled WGS sequence"/>
</dbReference>
<comment type="similarity">
    <text evidence="2">Belongs to the RLP family.</text>
</comment>
<name>A0A9D3WGP2_9ROSI</name>
<dbReference type="InterPro" id="IPR032675">
    <property type="entry name" value="LRR_dom_sf"/>
</dbReference>
<evidence type="ECO:0000256" key="5">
    <source>
        <dbReference type="ARBA" id="ARBA00022729"/>
    </source>
</evidence>
<sequence>MKMSLFSLLFLNSFVSVMFIVDVVLVSPQCQSDQSRLLLQLESSFSYNYDSSGKLLPVKWNQNTDCCSWDGVSCDGGGHVIGLDLNSRSISSSIDNSSSLFRLQHLQWLNLAYNEFKPAFPSAFDELENLSYLNLSHAGFEGQIPIEISRLTRLLKHLMFDLLEDDDQYYYQDAITVTIKGNELELVKILTVFTSIDISCNNFEGPIPEVIGKFNALYALNFSHNAFTGSIPSFFGKLQQLESLDLSSNSLRGEIPLQLANLNFLSFLNVSNNKLVGPIPTSTQLQSFSEASFENNAGLCGPPLKTKCGLPPAKEDSPSDSETGSIIHWNHLSVEIGFIFGLGIIIVPLIYWKRWRIWYFERIHRALSRLFPRLGRETKKHGRRAKQNQRRRT</sequence>
<dbReference type="InterPro" id="IPR013210">
    <property type="entry name" value="LRR_N_plant-typ"/>
</dbReference>
<accession>A0A9D3WGP2</accession>